<name>A0AAV9AN31_ACOGR</name>
<dbReference type="GO" id="GO:0005783">
    <property type="term" value="C:endoplasmic reticulum"/>
    <property type="evidence" value="ECO:0007669"/>
    <property type="project" value="TreeGrafter"/>
</dbReference>
<accession>A0AAV9AN31</accession>
<dbReference type="EMBL" id="JAUJYN010000008">
    <property type="protein sequence ID" value="KAK1265296.1"/>
    <property type="molecule type" value="Genomic_DNA"/>
</dbReference>
<dbReference type="GO" id="GO:0010104">
    <property type="term" value="P:regulation of ethylene-activated signaling pathway"/>
    <property type="evidence" value="ECO:0007669"/>
    <property type="project" value="TreeGrafter"/>
</dbReference>
<keyword evidence="3" id="KW-1185">Reference proteome</keyword>
<dbReference type="Pfam" id="PF05608">
    <property type="entry name" value="RTE1"/>
    <property type="match status" value="1"/>
</dbReference>
<gene>
    <name evidence="2" type="ORF">QJS04_geneDACA014997</name>
</gene>
<dbReference type="PANTHER" id="PTHR20921">
    <property type="entry name" value="TRANSMEMBRANE PROTEIN 222"/>
    <property type="match status" value="1"/>
</dbReference>
<dbReference type="Proteomes" id="UP001179952">
    <property type="component" value="Unassembled WGS sequence"/>
</dbReference>
<comment type="caution">
    <text evidence="2">The sequence shown here is derived from an EMBL/GenBank/DDBJ whole genome shotgun (WGS) entry which is preliminary data.</text>
</comment>
<reference evidence="2" key="1">
    <citation type="journal article" date="2023" name="Nat. Commun.">
        <title>Diploid and tetraploid genomes of Acorus and the evolution of monocots.</title>
        <authorList>
            <person name="Ma L."/>
            <person name="Liu K.W."/>
            <person name="Li Z."/>
            <person name="Hsiao Y.Y."/>
            <person name="Qi Y."/>
            <person name="Fu T."/>
            <person name="Tang G.D."/>
            <person name="Zhang D."/>
            <person name="Sun W.H."/>
            <person name="Liu D.K."/>
            <person name="Li Y."/>
            <person name="Chen G.Z."/>
            <person name="Liu X.D."/>
            <person name="Liao X.Y."/>
            <person name="Jiang Y.T."/>
            <person name="Yu X."/>
            <person name="Hao Y."/>
            <person name="Huang J."/>
            <person name="Zhao X.W."/>
            <person name="Ke S."/>
            <person name="Chen Y.Y."/>
            <person name="Wu W.L."/>
            <person name="Hsu J.L."/>
            <person name="Lin Y.F."/>
            <person name="Huang M.D."/>
            <person name="Li C.Y."/>
            <person name="Huang L."/>
            <person name="Wang Z.W."/>
            <person name="Zhao X."/>
            <person name="Zhong W.Y."/>
            <person name="Peng D.H."/>
            <person name="Ahmad S."/>
            <person name="Lan S."/>
            <person name="Zhang J.S."/>
            <person name="Tsai W.C."/>
            <person name="Van de Peer Y."/>
            <person name="Liu Z.J."/>
        </authorList>
    </citation>
    <scope>NUCLEOTIDE SEQUENCE</scope>
    <source>
        <strain evidence="2">SCP</strain>
    </source>
</reference>
<protein>
    <submittedName>
        <fullName evidence="2">Protein REVERSION-TO-ETHYLENE SENSITIVITY1</fullName>
    </submittedName>
</protein>
<evidence type="ECO:0000313" key="2">
    <source>
        <dbReference type="EMBL" id="KAK1265296.1"/>
    </source>
</evidence>
<dbReference type="AlphaFoldDB" id="A0AAV9AN31"/>
<reference evidence="2" key="2">
    <citation type="submission" date="2023-06" db="EMBL/GenBank/DDBJ databases">
        <authorList>
            <person name="Ma L."/>
            <person name="Liu K.-W."/>
            <person name="Li Z."/>
            <person name="Hsiao Y.-Y."/>
            <person name="Qi Y."/>
            <person name="Fu T."/>
            <person name="Tang G."/>
            <person name="Zhang D."/>
            <person name="Sun W.-H."/>
            <person name="Liu D.-K."/>
            <person name="Li Y."/>
            <person name="Chen G.-Z."/>
            <person name="Liu X.-D."/>
            <person name="Liao X.-Y."/>
            <person name="Jiang Y.-T."/>
            <person name="Yu X."/>
            <person name="Hao Y."/>
            <person name="Huang J."/>
            <person name="Zhao X.-W."/>
            <person name="Ke S."/>
            <person name="Chen Y.-Y."/>
            <person name="Wu W.-L."/>
            <person name="Hsu J.-L."/>
            <person name="Lin Y.-F."/>
            <person name="Huang M.-D."/>
            <person name="Li C.-Y."/>
            <person name="Huang L."/>
            <person name="Wang Z.-W."/>
            <person name="Zhao X."/>
            <person name="Zhong W.-Y."/>
            <person name="Peng D.-H."/>
            <person name="Ahmad S."/>
            <person name="Lan S."/>
            <person name="Zhang J.-S."/>
            <person name="Tsai W.-C."/>
            <person name="Van De Peer Y."/>
            <person name="Liu Z.-J."/>
        </authorList>
    </citation>
    <scope>NUCLEOTIDE SEQUENCE</scope>
    <source>
        <strain evidence="2">SCP</strain>
        <tissue evidence="2">Leaves</tissue>
    </source>
</reference>
<sequence>MPGRISLMDFEAVTATEDGNHNRQTHHEFWPLYSVDSKKARLPCCLVWSPLPVVSWLAPYIGHLGICQEDGAVLDFAGSNFVNVDNFAYGAVARYLQLDREQCCFPPHMAGHTCKNNYRHAEHGTAMTWDDGMRHSMQKFQHKSYNLFTCNCHSFVANCLNRLAYNGSMDWNMINLAALMLLKGQWVDRMSIVRSFSPFVMVLCIGVLMVGWPFLIGMASFSFLLITWFVVGTYCTRNLMEC</sequence>
<organism evidence="2 3">
    <name type="scientific">Acorus gramineus</name>
    <name type="common">Dwarf sweet flag</name>
    <dbReference type="NCBI Taxonomy" id="55184"/>
    <lineage>
        <taxon>Eukaryota</taxon>
        <taxon>Viridiplantae</taxon>
        <taxon>Streptophyta</taxon>
        <taxon>Embryophyta</taxon>
        <taxon>Tracheophyta</taxon>
        <taxon>Spermatophyta</taxon>
        <taxon>Magnoliopsida</taxon>
        <taxon>Liliopsida</taxon>
        <taxon>Acoraceae</taxon>
        <taxon>Acorus</taxon>
    </lineage>
</organism>
<keyword evidence="1" id="KW-1133">Transmembrane helix</keyword>
<keyword evidence="1" id="KW-0812">Transmembrane</keyword>
<dbReference type="InterPro" id="IPR008496">
    <property type="entry name" value="TMEM222/RTE1"/>
</dbReference>
<feature type="transmembrane region" description="Helical" evidence="1">
    <location>
        <begin position="199"/>
        <end position="231"/>
    </location>
</feature>
<dbReference type="PANTHER" id="PTHR20921:SF7">
    <property type="entry name" value="PROTEIN REVERSION-TO-ETHYLENE SENSITIVITY1"/>
    <property type="match status" value="1"/>
</dbReference>
<keyword evidence="1" id="KW-0472">Membrane</keyword>
<proteinExistence type="predicted"/>
<dbReference type="GO" id="GO:0009723">
    <property type="term" value="P:response to ethylene"/>
    <property type="evidence" value="ECO:0007669"/>
    <property type="project" value="TreeGrafter"/>
</dbReference>
<evidence type="ECO:0000313" key="3">
    <source>
        <dbReference type="Proteomes" id="UP001179952"/>
    </source>
</evidence>
<dbReference type="GO" id="GO:0005794">
    <property type="term" value="C:Golgi apparatus"/>
    <property type="evidence" value="ECO:0007669"/>
    <property type="project" value="TreeGrafter"/>
</dbReference>
<evidence type="ECO:0000256" key="1">
    <source>
        <dbReference type="SAM" id="Phobius"/>
    </source>
</evidence>